<feature type="region of interest" description="Disordered" evidence="1">
    <location>
        <begin position="139"/>
        <end position="163"/>
    </location>
</feature>
<dbReference type="EMBL" id="JAULSU010000001">
    <property type="protein sequence ID" value="KAK0634031.1"/>
    <property type="molecule type" value="Genomic_DNA"/>
</dbReference>
<evidence type="ECO:0000313" key="3">
    <source>
        <dbReference type="Proteomes" id="UP001175000"/>
    </source>
</evidence>
<dbReference type="Proteomes" id="UP001175000">
    <property type="component" value="Unassembled WGS sequence"/>
</dbReference>
<proteinExistence type="predicted"/>
<sequence length="163" mass="18568">MAQIAPTQSSGAALVPEPFTAQPRPRPRPRRRFRENTAPVAHSHTTQALFDNPTSSEPGQLQRRAVTEPIIPKDLRPVYINAYRLPWKSLKSYLETLFKRKLSVGSTMASDIFSVWLPRDLSPNELADIENLRLKSTKEQLRVDQRPPVTLSRPLESDEETEQ</sequence>
<name>A0AA39XI40_9PEZI</name>
<comment type="caution">
    <text evidence="2">The sequence shown here is derived from an EMBL/GenBank/DDBJ whole genome shotgun (WGS) entry which is preliminary data.</text>
</comment>
<gene>
    <name evidence="2" type="ORF">B0T14DRAFT_561557</name>
</gene>
<feature type="compositionally biased region" description="Polar residues" evidence="1">
    <location>
        <begin position="1"/>
        <end position="11"/>
    </location>
</feature>
<feature type="compositionally biased region" description="Polar residues" evidence="1">
    <location>
        <begin position="43"/>
        <end position="59"/>
    </location>
</feature>
<protein>
    <submittedName>
        <fullName evidence="2">Uncharacterized protein</fullName>
    </submittedName>
</protein>
<keyword evidence="3" id="KW-1185">Reference proteome</keyword>
<evidence type="ECO:0000313" key="2">
    <source>
        <dbReference type="EMBL" id="KAK0634031.1"/>
    </source>
</evidence>
<feature type="region of interest" description="Disordered" evidence="1">
    <location>
        <begin position="1"/>
        <end position="62"/>
    </location>
</feature>
<dbReference type="AlphaFoldDB" id="A0AA39XI40"/>
<evidence type="ECO:0000256" key="1">
    <source>
        <dbReference type="SAM" id="MobiDB-lite"/>
    </source>
</evidence>
<reference evidence="2" key="1">
    <citation type="submission" date="2023-06" db="EMBL/GenBank/DDBJ databases">
        <title>Genome-scale phylogeny and comparative genomics of the fungal order Sordariales.</title>
        <authorList>
            <consortium name="Lawrence Berkeley National Laboratory"/>
            <person name="Hensen N."/>
            <person name="Bonometti L."/>
            <person name="Westerberg I."/>
            <person name="Brannstrom I.O."/>
            <person name="Guillou S."/>
            <person name="Cros-Aarteil S."/>
            <person name="Calhoun S."/>
            <person name="Haridas S."/>
            <person name="Kuo A."/>
            <person name="Mondo S."/>
            <person name="Pangilinan J."/>
            <person name="Riley R."/>
            <person name="Labutti K."/>
            <person name="Andreopoulos B."/>
            <person name="Lipzen A."/>
            <person name="Chen C."/>
            <person name="Yanf M."/>
            <person name="Daum C."/>
            <person name="Ng V."/>
            <person name="Clum A."/>
            <person name="Steindorff A."/>
            <person name="Ohm R."/>
            <person name="Martin F."/>
            <person name="Silar P."/>
            <person name="Natvig D."/>
            <person name="Lalanne C."/>
            <person name="Gautier V."/>
            <person name="Ament-Velasquez S.L."/>
            <person name="Kruys A."/>
            <person name="Hutchinson M.I."/>
            <person name="Powell A.J."/>
            <person name="Barry K."/>
            <person name="Miller A.N."/>
            <person name="Grigoriev I.V."/>
            <person name="Debuchy R."/>
            <person name="Gladieux P."/>
            <person name="Thoren M.H."/>
            <person name="Johannesson H."/>
        </authorList>
    </citation>
    <scope>NUCLEOTIDE SEQUENCE</scope>
    <source>
        <strain evidence="2">CBS 606.72</strain>
    </source>
</reference>
<organism evidence="2 3">
    <name type="scientific">Immersiella caudata</name>
    <dbReference type="NCBI Taxonomy" id="314043"/>
    <lineage>
        <taxon>Eukaryota</taxon>
        <taxon>Fungi</taxon>
        <taxon>Dikarya</taxon>
        <taxon>Ascomycota</taxon>
        <taxon>Pezizomycotina</taxon>
        <taxon>Sordariomycetes</taxon>
        <taxon>Sordariomycetidae</taxon>
        <taxon>Sordariales</taxon>
        <taxon>Lasiosphaeriaceae</taxon>
        <taxon>Immersiella</taxon>
    </lineage>
</organism>
<accession>A0AA39XI40</accession>